<evidence type="ECO:0000256" key="4">
    <source>
        <dbReference type="ARBA" id="ARBA00022475"/>
    </source>
</evidence>
<organism evidence="9 10">
    <name type="scientific">Heliophilum fasciatum</name>
    <dbReference type="NCBI Taxonomy" id="35700"/>
    <lineage>
        <taxon>Bacteria</taxon>
        <taxon>Bacillati</taxon>
        <taxon>Bacillota</taxon>
        <taxon>Clostridia</taxon>
        <taxon>Eubacteriales</taxon>
        <taxon>Heliobacteriaceae</taxon>
        <taxon>Heliophilum</taxon>
    </lineage>
</organism>
<evidence type="ECO:0000256" key="8">
    <source>
        <dbReference type="SAM" id="Phobius"/>
    </source>
</evidence>
<evidence type="ECO:0000256" key="5">
    <source>
        <dbReference type="ARBA" id="ARBA00022692"/>
    </source>
</evidence>
<dbReference type="GO" id="GO:0005886">
    <property type="term" value="C:plasma membrane"/>
    <property type="evidence" value="ECO:0007669"/>
    <property type="project" value="UniProtKB-SubCell"/>
</dbReference>
<comment type="caution">
    <text evidence="9">The sequence shown here is derived from an EMBL/GenBank/DDBJ whole genome shotgun (WGS) entry which is preliminary data.</text>
</comment>
<protein>
    <submittedName>
        <fullName evidence="9">Putative branched-subunit amino acid permease</fullName>
    </submittedName>
</protein>
<dbReference type="InterPro" id="IPR011606">
    <property type="entry name" value="Brnchd-chn_aa_trnsp_permease"/>
</dbReference>
<keyword evidence="10" id="KW-1185">Reference proteome</keyword>
<comment type="subcellular location">
    <subcellularLocation>
        <location evidence="1">Cell membrane</location>
        <topology evidence="1">Multi-pass membrane protein</topology>
    </subcellularLocation>
</comment>
<accession>A0A4R2RUC5</accession>
<proteinExistence type="inferred from homology"/>
<keyword evidence="3" id="KW-0813">Transport</keyword>
<evidence type="ECO:0000256" key="3">
    <source>
        <dbReference type="ARBA" id="ARBA00022448"/>
    </source>
</evidence>
<feature type="transmembrane region" description="Helical" evidence="8">
    <location>
        <begin position="159"/>
        <end position="177"/>
    </location>
</feature>
<dbReference type="AlphaFoldDB" id="A0A4R2RUC5"/>
<feature type="transmembrane region" description="Helical" evidence="8">
    <location>
        <begin position="211"/>
        <end position="231"/>
    </location>
</feature>
<dbReference type="PANTHER" id="PTHR34979">
    <property type="entry name" value="INNER MEMBRANE PROTEIN YGAZ"/>
    <property type="match status" value="1"/>
</dbReference>
<dbReference type="Pfam" id="PF03591">
    <property type="entry name" value="AzlC"/>
    <property type="match status" value="1"/>
</dbReference>
<keyword evidence="6 8" id="KW-1133">Transmembrane helix</keyword>
<feature type="transmembrane region" description="Helical" evidence="8">
    <location>
        <begin position="184"/>
        <end position="205"/>
    </location>
</feature>
<feature type="transmembrane region" description="Helical" evidence="8">
    <location>
        <begin position="131"/>
        <end position="153"/>
    </location>
</feature>
<keyword evidence="5 8" id="KW-0812">Transmembrane</keyword>
<dbReference type="Proteomes" id="UP000294813">
    <property type="component" value="Unassembled WGS sequence"/>
</dbReference>
<reference evidence="9 10" key="1">
    <citation type="submission" date="2019-03" db="EMBL/GenBank/DDBJ databases">
        <title>Genomic Encyclopedia of Type Strains, Phase IV (KMG-IV): sequencing the most valuable type-strain genomes for metagenomic binning, comparative biology and taxonomic classification.</title>
        <authorList>
            <person name="Goeker M."/>
        </authorList>
    </citation>
    <scope>NUCLEOTIDE SEQUENCE [LARGE SCALE GENOMIC DNA]</scope>
    <source>
        <strain evidence="9 10">DSM 11170</strain>
    </source>
</reference>
<feature type="transmembrane region" description="Helical" evidence="8">
    <location>
        <begin position="15"/>
        <end position="33"/>
    </location>
</feature>
<dbReference type="PANTHER" id="PTHR34979:SF1">
    <property type="entry name" value="INNER MEMBRANE PROTEIN YGAZ"/>
    <property type="match status" value="1"/>
</dbReference>
<sequence length="238" mass="25633">MNSNLTFWKNGVKDGIPIFLGYFAVSFTFGIVAKNAGLTPFQAVLMSATNFTSAGQFAALGVIGSSATYIEMAITQLIINLRYCLMSCSLSQKMDESTAFAHRFPVAFGISDEIFGVSVCKEGKLHPFYNYGLMSIAMPGWTLGTLCGVVSGSLLPERMISALSIALYGMFIAIIVPPAKGNRLLAGIIFLSMLMSWLFTQIPMLSQISPGFKIIILTVLIAGAAALRFPIGEVVDER</sequence>
<dbReference type="GO" id="GO:1903785">
    <property type="term" value="P:L-valine transmembrane transport"/>
    <property type="evidence" value="ECO:0007669"/>
    <property type="project" value="TreeGrafter"/>
</dbReference>
<evidence type="ECO:0000256" key="6">
    <source>
        <dbReference type="ARBA" id="ARBA00022989"/>
    </source>
</evidence>
<keyword evidence="4" id="KW-1003">Cell membrane</keyword>
<keyword evidence="7 8" id="KW-0472">Membrane</keyword>
<dbReference type="RefSeq" id="WP_131919688.1">
    <property type="nucleotide sequence ID" value="NZ_JAOQNU010000017.1"/>
</dbReference>
<dbReference type="EMBL" id="SLXT01000018">
    <property type="protein sequence ID" value="TCP63531.1"/>
    <property type="molecule type" value="Genomic_DNA"/>
</dbReference>
<name>A0A4R2RUC5_9FIRM</name>
<evidence type="ECO:0000256" key="1">
    <source>
        <dbReference type="ARBA" id="ARBA00004651"/>
    </source>
</evidence>
<evidence type="ECO:0000256" key="7">
    <source>
        <dbReference type="ARBA" id="ARBA00023136"/>
    </source>
</evidence>
<evidence type="ECO:0000256" key="2">
    <source>
        <dbReference type="ARBA" id="ARBA00010735"/>
    </source>
</evidence>
<evidence type="ECO:0000313" key="10">
    <source>
        <dbReference type="Proteomes" id="UP000294813"/>
    </source>
</evidence>
<gene>
    <name evidence="9" type="ORF">EDD73_11874</name>
</gene>
<dbReference type="OrthoDB" id="3177005at2"/>
<comment type="similarity">
    <text evidence="2">Belongs to the AzlC family.</text>
</comment>
<evidence type="ECO:0000313" key="9">
    <source>
        <dbReference type="EMBL" id="TCP63531.1"/>
    </source>
</evidence>